<dbReference type="InterPro" id="IPR009326">
    <property type="entry name" value="DUF984"/>
</dbReference>
<evidence type="ECO:0000259" key="1">
    <source>
        <dbReference type="SMART" id="SM01022"/>
    </source>
</evidence>
<organism evidence="2 3">
    <name type="scientific">Ornithinimicrobium humiphilum</name>
    <dbReference type="NCBI Taxonomy" id="125288"/>
    <lineage>
        <taxon>Bacteria</taxon>
        <taxon>Bacillati</taxon>
        <taxon>Actinomycetota</taxon>
        <taxon>Actinomycetes</taxon>
        <taxon>Micrococcales</taxon>
        <taxon>Ornithinimicrobiaceae</taxon>
        <taxon>Ornithinimicrobium</taxon>
    </lineage>
</organism>
<dbReference type="AlphaFoldDB" id="A0A543K6K4"/>
<keyword evidence="3" id="KW-1185">Reference proteome</keyword>
<accession>A0A543K6K4</accession>
<dbReference type="Gene3D" id="3.10.400.10">
    <property type="entry name" value="Sulfate adenylyltransferase"/>
    <property type="match status" value="1"/>
</dbReference>
<sequence>MDDAEISRFWADARVRGGLNPVESYIGASASSVVPPPAWSYGSTPQESDRFVEQVLAGARTATSSLLSSYEEEAQRQAALEESRPVEASGDTLVRTAVDVALPEPGLLSIVLDGQERPRALIRTTHVQVARLGDVDAEHARREGEHSLESWRRTVRTTLAAELAEGEVLGDDTRVVLERFVCVVPATARRAARRAGLL</sequence>
<dbReference type="Proteomes" id="UP000315133">
    <property type="component" value="Unassembled WGS sequence"/>
</dbReference>
<dbReference type="Pfam" id="PF04266">
    <property type="entry name" value="ASCH"/>
    <property type="match status" value="1"/>
</dbReference>
<evidence type="ECO:0000313" key="3">
    <source>
        <dbReference type="Proteomes" id="UP000315133"/>
    </source>
</evidence>
<dbReference type="RefSeq" id="WP_170233687.1">
    <property type="nucleotide sequence ID" value="NZ_BAAAIL010000005.1"/>
</dbReference>
<reference evidence="2 3" key="1">
    <citation type="submission" date="2019-06" db="EMBL/GenBank/DDBJ databases">
        <title>Sequencing the genomes of 1000 actinobacteria strains.</title>
        <authorList>
            <person name="Klenk H.-P."/>
        </authorList>
    </citation>
    <scope>NUCLEOTIDE SEQUENCE [LARGE SCALE GENOMIC DNA]</scope>
    <source>
        <strain evidence="2 3">DSM 12362</strain>
    </source>
</reference>
<feature type="domain" description="ASCH" evidence="1">
    <location>
        <begin position="39"/>
        <end position="184"/>
    </location>
</feature>
<gene>
    <name evidence="2" type="ORF">FB476_3072</name>
</gene>
<proteinExistence type="predicted"/>
<name>A0A543K6K4_9MICO</name>
<dbReference type="InterPro" id="IPR015947">
    <property type="entry name" value="PUA-like_sf"/>
</dbReference>
<evidence type="ECO:0000313" key="2">
    <source>
        <dbReference type="EMBL" id="TQM90690.1"/>
    </source>
</evidence>
<dbReference type="PANTHER" id="PTHR39203">
    <property type="entry name" value="CYTOPLASMIC PROTEIN-RELATED"/>
    <property type="match status" value="1"/>
</dbReference>
<comment type="caution">
    <text evidence="2">The sequence shown here is derived from an EMBL/GenBank/DDBJ whole genome shotgun (WGS) entry which is preliminary data.</text>
</comment>
<dbReference type="InterPro" id="IPR007374">
    <property type="entry name" value="ASCH_domain"/>
</dbReference>
<dbReference type="SUPFAM" id="SSF88697">
    <property type="entry name" value="PUA domain-like"/>
    <property type="match status" value="1"/>
</dbReference>
<dbReference type="EMBL" id="VFPU01000003">
    <property type="protein sequence ID" value="TQM90690.1"/>
    <property type="molecule type" value="Genomic_DNA"/>
</dbReference>
<protein>
    <submittedName>
        <fullName evidence="2">Uncharacterized protein YhfF</fullName>
    </submittedName>
</protein>
<dbReference type="SMART" id="SM01022">
    <property type="entry name" value="ASCH"/>
    <property type="match status" value="1"/>
</dbReference>
<dbReference type="PANTHER" id="PTHR39203:SF1">
    <property type="entry name" value="CYTOPLASMIC PROTEIN"/>
    <property type="match status" value="1"/>
</dbReference>